<evidence type="ECO:0000313" key="5">
    <source>
        <dbReference type="Proteomes" id="UP001500449"/>
    </source>
</evidence>
<comment type="similarity">
    <text evidence="1">Belongs to the Gram-positive plasmids replication protein type 1 family.</text>
</comment>
<evidence type="ECO:0000256" key="1">
    <source>
        <dbReference type="ARBA" id="ARBA00008909"/>
    </source>
</evidence>
<dbReference type="EMBL" id="BAAAQK010000019">
    <property type="protein sequence ID" value="GAA1865300.1"/>
    <property type="molecule type" value="Genomic_DNA"/>
</dbReference>
<evidence type="ECO:0000256" key="2">
    <source>
        <dbReference type="ARBA" id="ARBA00022705"/>
    </source>
</evidence>
<feature type="region of interest" description="Disordered" evidence="3">
    <location>
        <begin position="1"/>
        <end position="49"/>
    </location>
</feature>
<gene>
    <name evidence="4" type="ORF">GCM10009836_52060</name>
</gene>
<reference evidence="4 5" key="1">
    <citation type="journal article" date="2019" name="Int. J. Syst. Evol. Microbiol.">
        <title>The Global Catalogue of Microorganisms (GCM) 10K type strain sequencing project: providing services to taxonomists for standard genome sequencing and annotation.</title>
        <authorList>
            <consortium name="The Broad Institute Genomics Platform"/>
            <consortium name="The Broad Institute Genome Sequencing Center for Infectious Disease"/>
            <person name="Wu L."/>
            <person name="Ma J."/>
        </authorList>
    </citation>
    <scope>NUCLEOTIDE SEQUENCE [LARGE SCALE GENOMIC DNA]</scope>
    <source>
        <strain evidence="4 5">JCM 16009</strain>
    </source>
</reference>
<keyword evidence="2" id="KW-0235">DNA replication</keyword>
<evidence type="ECO:0008006" key="6">
    <source>
        <dbReference type="Google" id="ProtNLM"/>
    </source>
</evidence>
<comment type="caution">
    <text evidence="4">The sequence shown here is derived from an EMBL/GenBank/DDBJ whole genome shotgun (WGS) entry which is preliminary data.</text>
</comment>
<dbReference type="InterPro" id="IPR000989">
    <property type="entry name" value="Rep"/>
</dbReference>
<evidence type="ECO:0000313" key="4">
    <source>
        <dbReference type="EMBL" id="GAA1865300.1"/>
    </source>
</evidence>
<dbReference type="Proteomes" id="UP001500449">
    <property type="component" value="Unassembled WGS sequence"/>
</dbReference>
<organism evidence="4 5">
    <name type="scientific">Pseudonocardia ailaonensis</name>
    <dbReference type="NCBI Taxonomy" id="367279"/>
    <lineage>
        <taxon>Bacteria</taxon>
        <taxon>Bacillati</taxon>
        <taxon>Actinomycetota</taxon>
        <taxon>Actinomycetes</taxon>
        <taxon>Pseudonocardiales</taxon>
        <taxon>Pseudonocardiaceae</taxon>
        <taxon>Pseudonocardia</taxon>
    </lineage>
</organism>
<name>A0ABN2NEA9_9PSEU</name>
<protein>
    <recommendedName>
        <fullName evidence="6">Replication protein</fullName>
    </recommendedName>
</protein>
<proteinExistence type="inferred from homology"/>
<evidence type="ECO:0000256" key="3">
    <source>
        <dbReference type="SAM" id="MobiDB-lite"/>
    </source>
</evidence>
<sequence length="407" mass="44343">MKGHGLAAARRPEAGGASGPGPKAPLGKHLRVVLPPDQERRGRRRDAHQMRRTLQGFTSLDRLKACGRVPVNPVGGTVLRVSETSQGRRAGIAGLMACGSPWACPVCARRIAAKRATDVGRVLHAVNDSKGSAGLLTLTIRHSKRDTLRDMWAALSAAWGSVTSGRGWVTDQGAFGVRGWIRTVEYSHSPETGHHLHVHAVIVFDSVISRDLMDEMAARAFVRWERSLVRKGFSAVADKGGLDMRPIVLTADSIEAVAEYVSKAAFEVTSQHTKKGRGTSRSAFEILADACQGEADSIELWWLWEQTSLGRKQVTYSRGLRDWARLEREESDEEAANEDMGGEDQLALPAETWEAIRDEVPDLLDAVELGGVEAAERWLKSRGLAYTRVVPRPADTIAEPGLSGPLE</sequence>
<dbReference type="Pfam" id="PF01446">
    <property type="entry name" value="Rep_1"/>
    <property type="match status" value="1"/>
</dbReference>
<accession>A0ABN2NEA9</accession>
<keyword evidence="5" id="KW-1185">Reference proteome</keyword>